<comment type="domain">
    <text evidence="7">The DHHC domain is required for palmitoyltransferase activity.</text>
</comment>
<feature type="transmembrane region" description="Helical" evidence="7">
    <location>
        <begin position="12"/>
        <end position="40"/>
    </location>
</feature>
<keyword evidence="10" id="KW-1185">Reference proteome</keyword>
<evidence type="ECO:0000256" key="3">
    <source>
        <dbReference type="ARBA" id="ARBA00022692"/>
    </source>
</evidence>
<comment type="subcellular location">
    <subcellularLocation>
        <location evidence="1">Membrane</location>
        <topology evidence="1">Multi-pass membrane protein</topology>
    </subcellularLocation>
</comment>
<keyword evidence="4 7" id="KW-1133">Transmembrane helix</keyword>
<keyword evidence="5 7" id="KW-0472">Membrane</keyword>
<reference evidence="9" key="2">
    <citation type="submission" date="2020-05" db="UniProtKB">
        <authorList>
            <consortium name="EnsemblMetazoa"/>
        </authorList>
    </citation>
    <scope>IDENTIFICATION</scope>
    <source>
        <strain evidence="9">IAEA</strain>
    </source>
</reference>
<keyword evidence="3 7" id="KW-0812">Transmembrane</keyword>
<dbReference type="STRING" id="67801.A0A1B0C637"/>
<evidence type="ECO:0000313" key="10">
    <source>
        <dbReference type="Proteomes" id="UP000092460"/>
    </source>
</evidence>
<name>A0A1B0C637_9MUSC</name>
<protein>
    <recommendedName>
        <fullName evidence="7">Palmitoyltransferase</fullName>
        <ecNumber evidence="7">2.3.1.225</ecNumber>
    </recommendedName>
</protein>
<dbReference type="AlphaFoldDB" id="A0A1B0C637"/>
<dbReference type="EC" id="2.3.1.225" evidence="7"/>
<evidence type="ECO:0000256" key="4">
    <source>
        <dbReference type="ARBA" id="ARBA00022989"/>
    </source>
</evidence>
<evidence type="ECO:0000256" key="2">
    <source>
        <dbReference type="ARBA" id="ARBA00022679"/>
    </source>
</evidence>
<evidence type="ECO:0000256" key="1">
    <source>
        <dbReference type="ARBA" id="ARBA00004141"/>
    </source>
</evidence>
<dbReference type="EMBL" id="JXJN01026422">
    <property type="status" value="NOT_ANNOTATED_CDS"/>
    <property type="molecule type" value="Genomic_DNA"/>
</dbReference>
<evidence type="ECO:0000313" key="9">
    <source>
        <dbReference type="EnsemblMetazoa" id="GPPI050164-PA"/>
    </source>
</evidence>
<feature type="transmembrane region" description="Helical" evidence="7">
    <location>
        <begin position="167"/>
        <end position="186"/>
    </location>
</feature>
<dbReference type="Proteomes" id="UP000092460">
    <property type="component" value="Unassembled WGS sequence"/>
</dbReference>
<sequence length="271" mass="31576">MRIRKNVWPRRHVDWLCFLLIGISMPIVFIFEMIVVLPFIHPPGSFLHTFTFAMAVFLIFNITGNFAACIMVDTSVDGLLKVPEKPFSTGWHKCVKCLKIVPPRSWHCKICNCCILKRDHHCPFTGCCVGYRNHRYFIMFILFLFIGSTYAFIYNSVFLWTLKSANWLSFLKILCLPLMFVTGSLWSNMSLIFYNLNILAVVYSIVLLIYHLPVILKGGVSYERRKGAYPYGNDRWQANLQEVFGKRMHLAWLSPLLRSELIDSTDIWKID</sequence>
<evidence type="ECO:0000256" key="7">
    <source>
        <dbReference type="RuleBase" id="RU079119"/>
    </source>
</evidence>
<dbReference type="PROSITE" id="PS50216">
    <property type="entry name" value="DHHC"/>
    <property type="match status" value="1"/>
</dbReference>
<dbReference type="PANTHER" id="PTHR12246">
    <property type="entry name" value="PALMITOYLTRANSFERASE ZDHHC16"/>
    <property type="match status" value="1"/>
</dbReference>
<evidence type="ECO:0000259" key="8">
    <source>
        <dbReference type="Pfam" id="PF01529"/>
    </source>
</evidence>
<dbReference type="GO" id="GO:0016020">
    <property type="term" value="C:membrane"/>
    <property type="evidence" value="ECO:0007669"/>
    <property type="project" value="UniProtKB-SubCell"/>
</dbReference>
<feature type="domain" description="Palmitoyltransferase DHHC" evidence="8">
    <location>
        <begin position="91"/>
        <end position="226"/>
    </location>
</feature>
<proteinExistence type="inferred from homology"/>
<comment type="catalytic activity">
    <reaction evidence="7">
        <text>L-cysteinyl-[protein] + hexadecanoyl-CoA = S-hexadecanoyl-L-cysteinyl-[protein] + CoA</text>
        <dbReference type="Rhea" id="RHEA:36683"/>
        <dbReference type="Rhea" id="RHEA-COMP:10131"/>
        <dbReference type="Rhea" id="RHEA-COMP:11032"/>
        <dbReference type="ChEBI" id="CHEBI:29950"/>
        <dbReference type="ChEBI" id="CHEBI:57287"/>
        <dbReference type="ChEBI" id="CHEBI:57379"/>
        <dbReference type="ChEBI" id="CHEBI:74151"/>
        <dbReference type="EC" id="2.3.1.225"/>
    </reaction>
</comment>
<dbReference type="InterPro" id="IPR039859">
    <property type="entry name" value="PFA4/ZDH16/20/ERF2-like"/>
</dbReference>
<organism evidence="9 10">
    <name type="scientific">Glossina palpalis gambiensis</name>
    <dbReference type="NCBI Taxonomy" id="67801"/>
    <lineage>
        <taxon>Eukaryota</taxon>
        <taxon>Metazoa</taxon>
        <taxon>Ecdysozoa</taxon>
        <taxon>Arthropoda</taxon>
        <taxon>Hexapoda</taxon>
        <taxon>Insecta</taxon>
        <taxon>Pterygota</taxon>
        <taxon>Neoptera</taxon>
        <taxon>Endopterygota</taxon>
        <taxon>Diptera</taxon>
        <taxon>Brachycera</taxon>
        <taxon>Muscomorpha</taxon>
        <taxon>Hippoboscoidea</taxon>
        <taxon>Glossinidae</taxon>
        <taxon>Glossina</taxon>
    </lineage>
</organism>
<evidence type="ECO:0000256" key="5">
    <source>
        <dbReference type="ARBA" id="ARBA00023136"/>
    </source>
</evidence>
<dbReference type="EnsemblMetazoa" id="GPPI050164-RA">
    <property type="protein sequence ID" value="GPPI050164-PA"/>
    <property type="gene ID" value="GPPI050164"/>
</dbReference>
<reference evidence="10" key="1">
    <citation type="submission" date="2015-01" db="EMBL/GenBank/DDBJ databases">
        <authorList>
            <person name="Aksoy S."/>
            <person name="Warren W."/>
            <person name="Wilson R.K."/>
        </authorList>
    </citation>
    <scope>NUCLEOTIDE SEQUENCE [LARGE SCALE GENOMIC DNA]</scope>
    <source>
        <strain evidence="10">IAEA</strain>
    </source>
</reference>
<comment type="similarity">
    <text evidence="7">Belongs to the DHHC palmitoyltransferase family.</text>
</comment>
<dbReference type="VEuPathDB" id="VectorBase:GPPI050164"/>
<dbReference type="InterPro" id="IPR001594">
    <property type="entry name" value="Palmitoyltrfase_DHHC"/>
</dbReference>
<keyword evidence="2 7" id="KW-0808">Transferase</keyword>
<dbReference type="GO" id="GO:0019706">
    <property type="term" value="F:protein-cysteine S-palmitoyltransferase activity"/>
    <property type="evidence" value="ECO:0007669"/>
    <property type="project" value="UniProtKB-EC"/>
</dbReference>
<evidence type="ECO:0000256" key="6">
    <source>
        <dbReference type="ARBA" id="ARBA00023315"/>
    </source>
</evidence>
<dbReference type="Pfam" id="PF01529">
    <property type="entry name" value="DHHC"/>
    <property type="match status" value="1"/>
</dbReference>
<feature type="transmembrane region" description="Helical" evidence="7">
    <location>
        <begin position="193"/>
        <end position="212"/>
    </location>
</feature>
<feature type="transmembrane region" description="Helical" evidence="7">
    <location>
        <begin position="46"/>
        <end position="72"/>
    </location>
</feature>
<feature type="transmembrane region" description="Helical" evidence="7">
    <location>
        <begin position="136"/>
        <end position="161"/>
    </location>
</feature>
<keyword evidence="6 7" id="KW-0012">Acyltransferase</keyword>
<accession>A0A1B0C637</accession>